<reference evidence="2" key="1">
    <citation type="journal article" date="2022" name="Microbiol. Resour. Announc.">
        <title>Draft Genome Sequence of a Methanogenic Archaeon from West Spitsbergen Permafrost.</title>
        <authorList>
            <person name="Trubitsyn V."/>
            <person name="Rivkina E."/>
            <person name="Shcherbakova V."/>
        </authorList>
    </citation>
    <scope>NUCLEOTIDE SEQUENCE [LARGE SCALE GENOMIC DNA]</scope>
    <source>
        <strain evidence="2">VT</strain>
    </source>
</reference>
<sequence length="159" mass="18240">MLKSNIWKIYICLVVFAVVLIPSASHATVLTTDNAIQTIDPNAPIQVKVLTHNLHQYDSWVQPYIVTSKGNVGKWDIAGYTYYKVGAKTGAEYYHGSGIILPMYTEYWGHKHIIRYISGWDYKGNIWTRPNNSKEPYEVYEIHTTFDDQNGSQTTIHKI</sequence>
<proteinExistence type="predicted"/>
<dbReference type="AlphaFoldDB" id="A0A8T5UQG1"/>
<dbReference type="Proteomes" id="UP000825933">
    <property type="component" value="Unassembled WGS sequence"/>
</dbReference>
<evidence type="ECO:0000313" key="2">
    <source>
        <dbReference type="Proteomes" id="UP000825933"/>
    </source>
</evidence>
<keyword evidence="2" id="KW-1185">Reference proteome</keyword>
<gene>
    <name evidence="1" type="ORF">K8N75_08205</name>
</gene>
<accession>A0A8T5UQG1</accession>
<dbReference type="EMBL" id="JAIOUQ010000009">
    <property type="protein sequence ID" value="MBZ2166018.1"/>
    <property type="molecule type" value="Genomic_DNA"/>
</dbReference>
<evidence type="ECO:0000313" key="1">
    <source>
        <dbReference type="EMBL" id="MBZ2166018.1"/>
    </source>
</evidence>
<name>A0A8T5UQG1_9EURY</name>
<comment type="caution">
    <text evidence="1">The sequence shown here is derived from an EMBL/GenBank/DDBJ whole genome shotgun (WGS) entry which is preliminary data.</text>
</comment>
<protein>
    <submittedName>
        <fullName evidence="1">Uncharacterized protein</fullName>
    </submittedName>
</protein>
<organism evidence="1 2">
    <name type="scientific">Methanobacterium spitsbergense</name>
    <dbReference type="NCBI Taxonomy" id="2874285"/>
    <lineage>
        <taxon>Archaea</taxon>
        <taxon>Methanobacteriati</taxon>
        <taxon>Methanobacteriota</taxon>
        <taxon>Methanomada group</taxon>
        <taxon>Methanobacteria</taxon>
        <taxon>Methanobacteriales</taxon>
        <taxon>Methanobacteriaceae</taxon>
        <taxon>Methanobacterium</taxon>
    </lineage>
</organism>
<dbReference type="RefSeq" id="WP_223791601.1">
    <property type="nucleotide sequence ID" value="NZ_JAIOUQ010000009.1"/>
</dbReference>